<evidence type="ECO:0000256" key="3">
    <source>
        <dbReference type="ARBA" id="ARBA00008793"/>
    </source>
</evidence>
<dbReference type="Pfam" id="PF10602">
    <property type="entry name" value="RPN7"/>
    <property type="match status" value="1"/>
</dbReference>
<evidence type="ECO:0000313" key="10">
    <source>
        <dbReference type="Proteomes" id="UP000683360"/>
    </source>
</evidence>
<dbReference type="OrthoDB" id="422427at2759"/>
<comment type="similarity">
    <text evidence="3">Belongs to the CSN1 family.</text>
</comment>
<keyword evidence="6" id="KW-0539">Nucleus</keyword>
<evidence type="ECO:0000256" key="5">
    <source>
        <dbReference type="ARBA" id="ARBA00022790"/>
    </source>
</evidence>
<reference evidence="9" key="1">
    <citation type="submission" date="2021-03" db="EMBL/GenBank/DDBJ databases">
        <authorList>
            <person name="Bekaert M."/>
        </authorList>
    </citation>
    <scope>NUCLEOTIDE SEQUENCE</scope>
</reference>
<dbReference type="InterPro" id="IPR045135">
    <property type="entry name" value="Rpn7_N"/>
</dbReference>
<organism evidence="9 10">
    <name type="scientific">Mytilus edulis</name>
    <name type="common">Blue mussel</name>
    <dbReference type="NCBI Taxonomy" id="6550"/>
    <lineage>
        <taxon>Eukaryota</taxon>
        <taxon>Metazoa</taxon>
        <taxon>Spiralia</taxon>
        <taxon>Lophotrochozoa</taxon>
        <taxon>Mollusca</taxon>
        <taxon>Bivalvia</taxon>
        <taxon>Autobranchia</taxon>
        <taxon>Pteriomorphia</taxon>
        <taxon>Mytilida</taxon>
        <taxon>Mytiloidea</taxon>
        <taxon>Mytilidae</taxon>
        <taxon>Mytilinae</taxon>
        <taxon>Mytilus</taxon>
    </lineage>
</organism>
<dbReference type="PROSITE" id="PS50250">
    <property type="entry name" value="PCI"/>
    <property type="match status" value="1"/>
</dbReference>
<comment type="subcellular location">
    <subcellularLocation>
        <location evidence="2">Cytoplasm</location>
    </subcellularLocation>
    <subcellularLocation>
        <location evidence="1">Nucleus</location>
    </subcellularLocation>
</comment>
<dbReference type="AlphaFoldDB" id="A0A8S3U5S7"/>
<keyword evidence="4" id="KW-0963">Cytoplasm</keyword>
<dbReference type="InterPro" id="IPR000717">
    <property type="entry name" value="PCI_dom"/>
</dbReference>
<keyword evidence="10" id="KW-1185">Reference proteome</keyword>
<protein>
    <submittedName>
        <fullName evidence="9">GPS1</fullName>
    </submittedName>
</protein>
<name>A0A8S3U5S7_MYTED</name>
<dbReference type="SUPFAM" id="SSF46785">
    <property type="entry name" value="Winged helix' DNA-binding domain"/>
    <property type="match status" value="1"/>
</dbReference>
<gene>
    <name evidence="9" type="ORF">MEDL_53473</name>
</gene>
<dbReference type="GO" id="GO:0008180">
    <property type="term" value="C:COP9 signalosome"/>
    <property type="evidence" value="ECO:0007669"/>
    <property type="project" value="UniProtKB-KW"/>
</dbReference>
<dbReference type="PANTHER" id="PTHR14145">
    <property type="entry name" value="26S PROTESOME SUBUNIT 6"/>
    <property type="match status" value="1"/>
</dbReference>
<comment type="caution">
    <text evidence="9">The sequence shown here is derived from an EMBL/GenBank/DDBJ whole genome shotgun (WGS) entry which is preliminary data.</text>
</comment>
<dbReference type="EMBL" id="CAJPWZ010002581">
    <property type="protein sequence ID" value="CAG2241229.1"/>
    <property type="molecule type" value="Genomic_DNA"/>
</dbReference>
<evidence type="ECO:0000256" key="7">
    <source>
        <dbReference type="SAM" id="MobiDB-lite"/>
    </source>
</evidence>
<accession>A0A8S3U5S7</accession>
<dbReference type="GO" id="GO:0005737">
    <property type="term" value="C:cytoplasm"/>
    <property type="evidence" value="ECO:0007669"/>
    <property type="project" value="UniProtKB-SubCell"/>
</dbReference>
<evidence type="ECO:0000313" key="9">
    <source>
        <dbReference type="EMBL" id="CAG2241229.1"/>
    </source>
</evidence>
<dbReference type="SMART" id="SM00088">
    <property type="entry name" value="PINT"/>
    <property type="match status" value="1"/>
</dbReference>
<evidence type="ECO:0000256" key="6">
    <source>
        <dbReference type="ARBA" id="ARBA00023242"/>
    </source>
</evidence>
<evidence type="ECO:0000259" key="8">
    <source>
        <dbReference type="PROSITE" id="PS50250"/>
    </source>
</evidence>
<evidence type="ECO:0000256" key="4">
    <source>
        <dbReference type="ARBA" id="ARBA00022490"/>
    </source>
</evidence>
<evidence type="ECO:0000256" key="2">
    <source>
        <dbReference type="ARBA" id="ARBA00004496"/>
    </source>
</evidence>
<proteinExistence type="inferred from homology"/>
<dbReference type="InterPro" id="IPR048624">
    <property type="entry name" value="CSN1_C"/>
</dbReference>
<dbReference type="Gene3D" id="1.25.40.570">
    <property type="match status" value="2"/>
</dbReference>
<feature type="region of interest" description="Disordered" evidence="7">
    <location>
        <begin position="391"/>
        <end position="417"/>
    </location>
</feature>
<dbReference type="InterPro" id="IPR036390">
    <property type="entry name" value="WH_DNA-bd_sf"/>
</dbReference>
<keyword evidence="5" id="KW-0736">Signalosome</keyword>
<sequence length="417" mass="47032">MPLSFQQGLLQGAAEPMQVDGQVEENDNVEEDQFVVENSSIDLEQYASQYSGLAKLNRLLFISDHCPPLKVEALRMALSYVLTTYNTNLYQQVHRKLQEAVSSSSSLPDAVAGIVHNVPGLDTQWIEITSKKAALKLEKLDTDLKNYKSNSIKESIRRGHDDLGDHYLDCGDLSNALKCYSRARDYCTSPKHVVNMCLNVIKVSVYLQNWSHVQSYVNKAESTPEMTEHAHAKDGGQSVLTKLKSFKLFLELEPQLRDIIHKFYESSYAQCLRLLTEIKDTLLLDMYLASHVNTLYTQIRNRALCQYFSPYLSADMRKMAEAFNTTITDLEDELMQLILDGQINARIDSHNKILYAKDTDQRSSTFEKSLAMGKEYQRRTKALILRSAILKNQSPPRDGGQGGEMSIAPGSASSARN</sequence>
<dbReference type="Proteomes" id="UP000683360">
    <property type="component" value="Unassembled WGS sequence"/>
</dbReference>
<dbReference type="InterPro" id="IPR019585">
    <property type="entry name" value="Rpn7/CSN1"/>
</dbReference>
<dbReference type="PANTHER" id="PTHR14145:SF2">
    <property type="entry name" value="COP9 SIGNALOSOME COMPLEX SUBUNIT 1"/>
    <property type="match status" value="1"/>
</dbReference>
<dbReference type="Pfam" id="PF01399">
    <property type="entry name" value="PCI"/>
    <property type="match status" value="1"/>
</dbReference>
<dbReference type="Pfam" id="PF21151">
    <property type="entry name" value="CSN1_C"/>
    <property type="match status" value="1"/>
</dbReference>
<feature type="domain" description="PCI" evidence="8">
    <location>
        <begin position="204"/>
        <end position="361"/>
    </location>
</feature>
<evidence type="ECO:0000256" key="1">
    <source>
        <dbReference type="ARBA" id="ARBA00004123"/>
    </source>
</evidence>